<organism evidence="3 4">
    <name type="scientific">Hyaloscypha bicolor E</name>
    <dbReference type="NCBI Taxonomy" id="1095630"/>
    <lineage>
        <taxon>Eukaryota</taxon>
        <taxon>Fungi</taxon>
        <taxon>Dikarya</taxon>
        <taxon>Ascomycota</taxon>
        <taxon>Pezizomycotina</taxon>
        <taxon>Leotiomycetes</taxon>
        <taxon>Helotiales</taxon>
        <taxon>Hyaloscyphaceae</taxon>
        <taxon>Hyaloscypha</taxon>
        <taxon>Hyaloscypha bicolor</taxon>
    </lineage>
</organism>
<feature type="region of interest" description="Disordered" evidence="1">
    <location>
        <begin position="77"/>
        <end position="111"/>
    </location>
</feature>
<feature type="compositionally biased region" description="Polar residues" evidence="1">
    <location>
        <begin position="83"/>
        <end position="108"/>
    </location>
</feature>
<reference evidence="3 4" key="1">
    <citation type="submission" date="2016-04" db="EMBL/GenBank/DDBJ databases">
        <title>A degradative enzymes factory behind the ericoid mycorrhizal symbiosis.</title>
        <authorList>
            <consortium name="DOE Joint Genome Institute"/>
            <person name="Martino E."/>
            <person name="Morin E."/>
            <person name="Grelet G."/>
            <person name="Kuo A."/>
            <person name="Kohler A."/>
            <person name="Daghino S."/>
            <person name="Barry K."/>
            <person name="Choi C."/>
            <person name="Cichocki N."/>
            <person name="Clum A."/>
            <person name="Copeland A."/>
            <person name="Hainaut M."/>
            <person name="Haridas S."/>
            <person name="Labutti K."/>
            <person name="Lindquist E."/>
            <person name="Lipzen A."/>
            <person name="Khouja H.-R."/>
            <person name="Murat C."/>
            <person name="Ohm R."/>
            <person name="Olson A."/>
            <person name="Spatafora J."/>
            <person name="Veneault-Fourrey C."/>
            <person name="Henrissat B."/>
            <person name="Grigoriev I."/>
            <person name="Martin F."/>
            <person name="Perotto S."/>
        </authorList>
    </citation>
    <scope>NUCLEOTIDE SEQUENCE [LARGE SCALE GENOMIC DNA]</scope>
    <source>
        <strain evidence="3 4">E</strain>
    </source>
</reference>
<proteinExistence type="predicted"/>
<dbReference type="OrthoDB" id="3564122at2759"/>
<dbReference type="STRING" id="1095630.A0A2J6TGF0"/>
<dbReference type="EMBL" id="KZ613785">
    <property type="protein sequence ID" value="PMD62099.1"/>
    <property type="molecule type" value="Genomic_DNA"/>
</dbReference>
<evidence type="ECO:0000313" key="4">
    <source>
        <dbReference type="Proteomes" id="UP000235371"/>
    </source>
</evidence>
<feature type="signal peptide" evidence="2">
    <location>
        <begin position="1"/>
        <end position="21"/>
    </location>
</feature>
<feature type="region of interest" description="Disordered" evidence="1">
    <location>
        <begin position="708"/>
        <end position="739"/>
    </location>
</feature>
<feature type="chain" id="PRO_5014367516" evidence="2">
    <location>
        <begin position="22"/>
        <end position="788"/>
    </location>
</feature>
<dbReference type="Proteomes" id="UP000235371">
    <property type="component" value="Unassembled WGS sequence"/>
</dbReference>
<gene>
    <name evidence="3" type="ORF">K444DRAFT_662210</name>
</gene>
<evidence type="ECO:0000256" key="1">
    <source>
        <dbReference type="SAM" id="MobiDB-lite"/>
    </source>
</evidence>
<name>A0A2J6TGF0_9HELO</name>
<keyword evidence="2" id="KW-0732">Signal</keyword>
<protein>
    <submittedName>
        <fullName evidence="3">Uncharacterized protein</fullName>
    </submittedName>
</protein>
<feature type="region of interest" description="Disordered" evidence="1">
    <location>
        <begin position="187"/>
        <end position="249"/>
    </location>
</feature>
<feature type="compositionally biased region" description="Low complexity" evidence="1">
    <location>
        <begin position="192"/>
        <end position="245"/>
    </location>
</feature>
<dbReference type="InParanoid" id="A0A2J6TGF0"/>
<dbReference type="AlphaFoldDB" id="A0A2J6TGF0"/>
<feature type="region of interest" description="Disordered" evidence="1">
    <location>
        <begin position="650"/>
        <end position="673"/>
    </location>
</feature>
<sequence>MVSSLYFREILLFSLVGSSVSNKVHLKARQEYGGSVGAIPLCVASAEGTLFTETSGVLPTAGCPGVPGAATGAARSTGASVTRGAQPTTTISVSPSPAGISSTDSPQGPVSAAPLPSFITIPAAASGSSETFSQTVFPDLATLTIIETVTTGIVQTDASGGTTTVQGPIVVGPGGIGFIGQTGALPTGVSIDGNGNTPGGSNNNNPGGDNSNPGGDNNNPGGGNNNNNNDGDNNPSTQSTQQESTRSALSTEACILTEVACTQTCTVISSSGDSAPTTSCGSPGLCRRQAGGGGCTSTTGTTTSTSFTTASASAFICKGGSCFGAVCGTSAPNIAPAITTNAPGDQIPSLADLPNPASKRSHRRITRVDKIIKRVGDVNAEDPTSIRQLDFTDPNSLYPDETNGLSGKGRWYTNAQTLVESQGPGNLIFAVGEDQKEGGASSTKFNYADLRQHAITTGSGPSWGCTSVLVYSERGVWIAHFWELEQMQAADFNSEVLNFIRSGDPGRFEGLSDVVPSLFSGPSPGEEEGEIVEVPVFSGAVIFTPSFRPRNVLPPGSQRTDPIYSDQINQIKTVLVNQIPGFTLANMNQKINVATYQPVENEAEIVFNPWLGLLTFEYVPQHVSNDNNACEVLRAIRIHIQDAIQPIIPWNWPDPSTNPNAAGPSKSKNKRQGACPVNLPQILSAQGDGTAEPASFFDISTPVSGVTGVTSQVGPASGSGSASPPASPTSPAAQPAATTSSTAAGSVLCSNWELGANGVQVGTDCDGDPNKTVTVTVAPGKRAVKTVF</sequence>
<evidence type="ECO:0000313" key="3">
    <source>
        <dbReference type="EMBL" id="PMD62099.1"/>
    </source>
</evidence>
<feature type="region of interest" description="Disordered" evidence="1">
    <location>
        <begin position="341"/>
        <end position="362"/>
    </location>
</feature>
<keyword evidence="4" id="KW-1185">Reference proteome</keyword>
<accession>A0A2J6TGF0</accession>
<evidence type="ECO:0000256" key="2">
    <source>
        <dbReference type="SAM" id="SignalP"/>
    </source>
</evidence>
<dbReference type="GeneID" id="36594749"/>
<dbReference type="RefSeq" id="XP_024739003.1">
    <property type="nucleotide sequence ID" value="XM_024886672.1"/>
</dbReference>